<reference evidence="7" key="1">
    <citation type="journal article" date="2013" name="Proc. Natl. Acad. Sci. U.S.A.">
        <title>Genome structure and metabolic features in the red seaweed Chondrus crispus shed light on evolution of the Archaeplastida.</title>
        <authorList>
            <person name="Collen J."/>
            <person name="Porcel B."/>
            <person name="Carre W."/>
            <person name="Ball S.G."/>
            <person name="Chaparro C."/>
            <person name="Tonon T."/>
            <person name="Barbeyron T."/>
            <person name="Michel G."/>
            <person name="Noel B."/>
            <person name="Valentin K."/>
            <person name="Elias M."/>
            <person name="Artiguenave F."/>
            <person name="Arun A."/>
            <person name="Aury J.M."/>
            <person name="Barbosa-Neto J.F."/>
            <person name="Bothwell J.H."/>
            <person name="Bouget F.Y."/>
            <person name="Brillet L."/>
            <person name="Cabello-Hurtado F."/>
            <person name="Capella-Gutierrez S."/>
            <person name="Charrier B."/>
            <person name="Cladiere L."/>
            <person name="Cock J.M."/>
            <person name="Coelho S.M."/>
            <person name="Colleoni C."/>
            <person name="Czjzek M."/>
            <person name="Da Silva C."/>
            <person name="Delage L."/>
            <person name="Denoeud F."/>
            <person name="Deschamps P."/>
            <person name="Dittami S.M."/>
            <person name="Gabaldon T."/>
            <person name="Gachon C.M."/>
            <person name="Groisillier A."/>
            <person name="Herve C."/>
            <person name="Jabbari K."/>
            <person name="Katinka M."/>
            <person name="Kloareg B."/>
            <person name="Kowalczyk N."/>
            <person name="Labadie K."/>
            <person name="Leblanc C."/>
            <person name="Lopez P.J."/>
            <person name="McLachlan D.H."/>
            <person name="Meslet-Cladiere L."/>
            <person name="Moustafa A."/>
            <person name="Nehr Z."/>
            <person name="Nyvall Collen P."/>
            <person name="Panaud O."/>
            <person name="Partensky F."/>
            <person name="Poulain J."/>
            <person name="Rensing S.A."/>
            <person name="Rousvoal S."/>
            <person name="Samson G."/>
            <person name="Symeonidi A."/>
            <person name="Weissenbach J."/>
            <person name="Zambounis A."/>
            <person name="Wincker P."/>
            <person name="Boyen C."/>
        </authorList>
    </citation>
    <scope>NUCLEOTIDE SEQUENCE [LARGE SCALE GENOMIC DNA]</scope>
    <source>
        <strain evidence="7">cv. Stackhouse</strain>
    </source>
</reference>
<sequence length="655" mass="72841">MVAKGASFAYGDAFGDEDDIVDLLEFCDRTVTRRNSVGVEGAEGDEEGGEDEGEDYSVSEAEQSEDDADLLQPNISVPSDNDANDGSPEESDNESEPEPGMDIPIPQRLVHPKDKRESKPAPKKYVPPSARGRGDSATVVKRRMRGLLNRVAEANASSIAAAIIRIFEDRQPASTTQSVAETYAQCTLDAVRDGSGVGYINPYLQSHASIATHVSSRVSRVVLASLLVSAVRRFHSELPMLEAESGLLNDGPNRSDVYGYTALLVSLYERRAVSCTIVYDLVRTVGESLSSERLGLLLALLRQVGPMLRQDDPKSLKDMIEFIHDQADKVTNCLDTTAEESVKLKLQIMLELIDDIKNNKMKRSALQAANAKHAWVEAPDPPLSASLSDLLNDSFTSTRWWDADGVKSVQASDEGEESVPGTEMKNSRGNEPNINRLASSLRLTTGRRKDLFKAIMASPSVSEAYERLQDMSAFDSKKHHDRDTAIVILHCCGSEKIFNPFYAYLAERMCKRARRSRFTFEFACWDIFKSIPGSEKAKPMSQRRARNFEHLLAHLWYSQALSLSVLRYAQDFEECGEDEVAFYVEAMDILFSKLVSDGEDSAGAPFEKLISETWNGADAFRVSLGLFLRSKMRPRLKGQQKQLLKRAIRILEDRK</sequence>
<name>R7QF14_CHOCR</name>
<dbReference type="PhylomeDB" id="R7QF14"/>
<feature type="compositionally biased region" description="Acidic residues" evidence="4">
    <location>
        <begin position="42"/>
        <end position="69"/>
    </location>
</feature>
<evidence type="ECO:0000256" key="3">
    <source>
        <dbReference type="ARBA" id="ARBA00023242"/>
    </source>
</evidence>
<dbReference type="KEGG" id="ccp:CHC_T00004357001"/>
<dbReference type="AlphaFoldDB" id="R7QF14"/>
<dbReference type="Gene3D" id="1.25.40.180">
    <property type="match status" value="1"/>
</dbReference>
<dbReference type="STRING" id="2769.R7QF14"/>
<evidence type="ECO:0000256" key="4">
    <source>
        <dbReference type="SAM" id="MobiDB-lite"/>
    </source>
</evidence>
<dbReference type="OMA" id="CGNERNY"/>
<feature type="compositionally biased region" description="Acidic residues" evidence="4">
    <location>
        <begin position="87"/>
        <end position="99"/>
    </location>
</feature>
<dbReference type="RefSeq" id="XP_005715804.1">
    <property type="nucleotide sequence ID" value="XM_005715747.1"/>
</dbReference>
<dbReference type="Gramene" id="CDF35985">
    <property type="protein sequence ID" value="CDF35985"/>
    <property type="gene ID" value="CHC_T00004357001"/>
</dbReference>
<feature type="compositionally biased region" description="Basic and acidic residues" evidence="4">
    <location>
        <begin position="111"/>
        <end position="120"/>
    </location>
</feature>
<evidence type="ECO:0000259" key="5">
    <source>
        <dbReference type="PROSITE" id="PS51366"/>
    </source>
</evidence>
<dbReference type="SUPFAM" id="SSF48371">
    <property type="entry name" value="ARM repeat"/>
    <property type="match status" value="1"/>
</dbReference>
<dbReference type="GO" id="GO:0042274">
    <property type="term" value="P:ribosomal small subunit biogenesis"/>
    <property type="evidence" value="ECO:0007669"/>
    <property type="project" value="TreeGrafter"/>
</dbReference>
<protein>
    <recommendedName>
        <fullName evidence="5">MI domain-containing protein</fullName>
    </recommendedName>
</protein>
<keyword evidence="7" id="KW-1185">Reference proteome</keyword>
<dbReference type="PROSITE" id="PS51366">
    <property type="entry name" value="MI"/>
    <property type="match status" value="1"/>
</dbReference>
<evidence type="ECO:0000313" key="7">
    <source>
        <dbReference type="Proteomes" id="UP000012073"/>
    </source>
</evidence>
<dbReference type="GeneID" id="17323519"/>
<dbReference type="SMART" id="SM00544">
    <property type="entry name" value="MA3"/>
    <property type="match status" value="1"/>
</dbReference>
<evidence type="ECO:0000256" key="2">
    <source>
        <dbReference type="ARBA" id="ARBA00006856"/>
    </source>
</evidence>
<feature type="domain" description="MI" evidence="5">
    <location>
        <begin position="446"/>
        <end position="571"/>
    </location>
</feature>
<evidence type="ECO:0000256" key="1">
    <source>
        <dbReference type="ARBA" id="ARBA00004604"/>
    </source>
</evidence>
<dbReference type="InterPro" id="IPR050781">
    <property type="entry name" value="CWC22_splicing_factor"/>
</dbReference>
<dbReference type="GO" id="GO:0005730">
    <property type="term" value="C:nucleolus"/>
    <property type="evidence" value="ECO:0007669"/>
    <property type="project" value="UniProtKB-SubCell"/>
</dbReference>
<dbReference type="Pfam" id="PF02847">
    <property type="entry name" value="MA3"/>
    <property type="match status" value="1"/>
</dbReference>
<dbReference type="GO" id="GO:0003723">
    <property type="term" value="F:RNA binding"/>
    <property type="evidence" value="ECO:0007669"/>
    <property type="project" value="InterPro"/>
</dbReference>
<dbReference type="Proteomes" id="UP000012073">
    <property type="component" value="Unassembled WGS sequence"/>
</dbReference>
<dbReference type="EMBL" id="HG001755">
    <property type="protein sequence ID" value="CDF35985.1"/>
    <property type="molecule type" value="Genomic_DNA"/>
</dbReference>
<dbReference type="InterPro" id="IPR003890">
    <property type="entry name" value="MIF4G-like_typ-3"/>
</dbReference>
<comment type="similarity">
    <text evidence="2">Belongs to the CWC22 family.</text>
</comment>
<proteinExistence type="inferred from homology"/>
<keyword evidence="3" id="KW-0539">Nucleus</keyword>
<dbReference type="Pfam" id="PF02854">
    <property type="entry name" value="MIF4G"/>
    <property type="match status" value="1"/>
</dbReference>
<dbReference type="InterPro" id="IPR016024">
    <property type="entry name" value="ARM-type_fold"/>
</dbReference>
<feature type="region of interest" description="Disordered" evidence="4">
    <location>
        <begin position="31"/>
        <end position="138"/>
    </location>
</feature>
<accession>R7QF14</accession>
<dbReference type="PANTHER" id="PTHR18034:SF4">
    <property type="entry name" value="NUCLEOLAR MIF4G DOMAIN-CONTAINING PROTEIN 1"/>
    <property type="match status" value="1"/>
</dbReference>
<dbReference type="PANTHER" id="PTHR18034">
    <property type="entry name" value="CELL CYCLE CONTROL PROTEIN CWF22-RELATED"/>
    <property type="match status" value="1"/>
</dbReference>
<organism evidence="6 7">
    <name type="scientific">Chondrus crispus</name>
    <name type="common">Carrageen Irish moss</name>
    <name type="synonym">Polymorpha crispa</name>
    <dbReference type="NCBI Taxonomy" id="2769"/>
    <lineage>
        <taxon>Eukaryota</taxon>
        <taxon>Rhodophyta</taxon>
        <taxon>Florideophyceae</taxon>
        <taxon>Rhodymeniophycidae</taxon>
        <taxon>Gigartinales</taxon>
        <taxon>Gigartinaceae</taxon>
        <taxon>Chondrus</taxon>
    </lineage>
</organism>
<evidence type="ECO:0000313" key="6">
    <source>
        <dbReference type="EMBL" id="CDF35985.1"/>
    </source>
</evidence>
<comment type="subcellular location">
    <subcellularLocation>
        <location evidence="1">Nucleus</location>
        <location evidence="1">Nucleolus</location>
    </subcellularLocation>
</comment>
<dbReference type="InterPro" id="IPR003891">
    <property type="entry name" value="Initiation_fac_eIF4g_MI"/>
</dbReference>
<feature type="region of interest" description="Disordered" evidence="4">
    <location>
        <begin position="407"/>
        <end position="433"/>
    </location>
</feature>
<dbReference type="OrthoDB" id="10260961at2759"/>
<gene>
    <name evidence="6" type="ORF">CHC_T00004357001</name>
</gene>